<dbReference type="InterPro" id="IPR001849">
    <property type="entry name" value="PH_domain"/>
</dbReference>
<feature type="domain" description="WW" evidence="3">
    <location>
        <begin position="436"/>
        <end position="469"/>
    </location>
</feature>
<evidence type="ECO:0000256" key="1">
    <source>
        <dbReference type="SAM" id="MobiDB-lite"/>
    </source>
</evidence>
<dbReference type="PROSITE" id="PS01159">
    <property type="entry name" value="WW_DOMAIN_1"/>
    <property type="match status" value="1"/>
</dbReference>
<dbReference type="STRING" id="70448.A0A090N444"/>
<dbReference type="FunFam" id="2.30.29.30:FF:000286">
    <property type="entry name" value="PH-protein kinase domain containing protein"/>
    <property type="match status" value="1"/>
</dbReference>
<dbReference type="Gene3D" id="2.30.29.30">
    <property type="entry name" value="Pleckstrin-homology domain (PH domain)/Phosphotyrosine-binding domain (PTB)"/>
    <property type="match status" value="1"/>
</dbReference>
<dbReference type="AlphaFoldDB" id="A0A090N444"/>
<evidence type="ECO:0000313" key="6">
    <source>
        <dbReference type="Proteomes" id="UP000009170"/>
    </source>
</evidence>
<reference evidence="4 6" key="1">
    <citation type="journal article" date="2006" name="Proc. Natl. Acad. Sci. U.S.A.">
        <title>Genome analysis of the smallest free-living eukaryote Ostreococcus tauri unveils many unique features.</title>
        <authorList>
            <person name="Derelle E."/>
            <person name="Ferraz C."/>
            <person name="Rombauts S."/>
            <person name="Rouze P."/>
            <person name="Worden A.Z."/>
            <person name="Robbens S."/>
            <person name="Partensky F."/>
            <person name="Degroeve S."/>
            <person name="Echeynie S."/>
            <person name="Cooke R."/>
            <person name="Saeys Y."/>
            <person name="Wuyts J."/>
            <person name="Jabbari K."/>
            <person name="Bowler C."/>
            <person name="Panaud O."/>
            <person name="Piegu B."/>
            <person name="Ball S.G."/>
            <person name="Ral J.-P."/>
            <person name="Bouget F.-Y."/>
            <person name="Piganeau G."/>
            <person name="De Baets B."/>
            <person name="Picard A."/>
            <person name="Delseny M."/>
            <person name="Demaille J."/>
            <person name="Van de Peer Y."/>
            <person name="Moreau H."/>
        </authorList>
    </citation>
    <scope>NUCLEOTIDE SEQUENCE [LARGE SCALE GENOMIC DNA]</scope>
    <source>
        <strain evidence="4 6">OTTH0595</strain>
    </source>
</reference>
<dbReference type="EMBL" id="KZ155772">
    <property type="protein sequence ID" value="OUS48732.1"/>
    <property type="molecule type" value="Genomic_DNA"/>
</dbReference>
<evidence type="ECO:0000259" key="3">
    <source>
        <dbReference type="PROSITE" id="PS50020"/>
    </source>
</evidence>
<dbReference type="SMART" id="SM00233">
    <property type="entry name" value="PH"/>
    <property type="match status" value="1"/>
</dbReference>
<reference evidence="5" key="3">
    <citation type="submission" date="2017-04" db="EMBL/GenBank/DDBJ databases">
        <title>Population genomics of picophytoplankton unveils novel chromosome hypervariability.</title>
        <authorList>
            <consortium name="DOE Joint Genome Institute"/>
            <person name="Blanc-Mathieu R."/>
            <person name="Krasovec M."/>
            <person name="Hebrard M."/>
            <person name="Yau S."/>
            <person name="Desgranges E."/>
            <person name="Martin J."/>
            <person name="Schackwitz W."/>
            <person name="Kuo A."/>
            <person name="Salin G."/>
            <person name="Donnadieu C."/>
            <person name="Desdevises Y."/>
            <person name="Sanchez-Ferandin S."/>
            <person name="Moreau H."/>
            <person name="Rivals E."/>
            <person name="Grigoriev I.V."/>
            <person name="Grimsley N."/>
            <person name="Eyre-Walker A."/>
            <person name="Piganeau G."/>
        </authorList>
    </citation>
    <scope>NUCLEOTIDE SEQUENCE [LARGE SCALE GENOMIC DNA]</scope>
    <source>
        <strain evidence="5">RCC 1115</strain>
    </source>
</reference>
<reference evidence="4" key="2">
    <citation type="journal article" date="2014" name="BMC Genomics">
        <title>An improved genome of the model marine alga Ostreococcus tauri unfolds by assessing Illumina de novo assemblies.</title>
        <authorList>
            <person name="Blanc-Mathieu R."/>
            <person name="Verhelst B."/>
            <person name="Derelle E."/>
            <person name="Rombauts S."/>
            <person name="Bouget F.Y."/>
            <person name="Carre I."/>
            <person name="Chateau A."/>
            <person name="Eyre-Walker A."/>
            <person name="Grimsley N."/>
            <person name="Moreau H."/>
            <person name="Piegu B."/>
            <person name="Rivals E."/>
            <person name="Schackwitz W."/>
            <person name="Van de Peer Y."/>
            <person name="Piganeau G."/>
        </authorList>
    </citation>
    <scope>NUCLEOTIDE SEQUENCE</scope>
    <source>
        <strain evidence="4">RCC4221</strain>
    </source>
</reference>
<dbReference type="Pfam" id="PF00397">
    <property type="entry name" value="WW"/>
    <property type="match status" value="1"/>
</dbReference>
<dbReference type="OrthoDB" id="185175at2759"/>
<sequence>MDPYRDDPHATTPVRYPTTSYHAVSYGQPAPSAIAGAYDGQGGGNAPRDGGRRDAGRASEVSGAPSGNARYRAMSLPTGDGDDIEDVVVQVGLDGVKTFAVGDQTVARRAFDLPNVSAWSLKDPTILTVHVKDGGGEVVLSLSADVETISAMVDVLTTSAFQWCELNGLDAMDTIVSTGTEWKNLRAGTTNGGMAAMSPLSSVSVVGIQFWDSPEYSGWLTKQGEMLKTWRKRWFVLKDGYLVWYKTNIVDARAVTRGQIPLSTIDNVSIASEAAAGRRFAILVDGALPAKLGTRYLVADSERERTQWIEALQKGMRERSTVLSTGSSPAAELLRQGYAQVTTPTPAHHSPAPVPTPAQQFAEPSNIQIEFQGYASATPAAPKAQSQTPSSGASYVTLPPLPFAHPSSAAGSASFAAPPAAPVSSDYSYPTSSYSQSQVDDWTTYHTPEGKPYYYNSKTGETSWERPRS</sequence>
<dbReference type="Pfam" id="PF00169">
    <property type="entry name" value="PH"/>
    <property type="match status" value="1"/>
</dbReference>
<feature type="region of interest" description="Disordered" evidence="1">
    <location>
        <begin position="1"/>
        <end position="77"/>
    </location>
</feature>
<evidence type="ECO:0000259" key="2">
    <source>
        <dbReference type="PROSITE" id="PS50003"/>
    </source>
</evidence>
<accession>A0A454Y5L8</accession>
<dbReference type="Proteomes" id="UP000195557">
    <property type="component" value="Unassembled WGS sequence"/>
</dbReference>
<dbReference type="PROSITE" id="PS50003">
    <property type="entry name" value="PH_DOMAIN"/>
    <property type="match status" value="1"/>
</dbReference>
<dbReference type="SUPFAM" id="SSF51045">
    <property type="entry name" value="WW domain"/>
    <property type="match status" value="1"/>
</dbReference>
<dbReference type="PROSITE" id="PS50020">
    <property type="entry name" value="WW_DOMAIN_2"/>
    <property type="match status" value="1"/>
</dbReference>
<feature type="region of interest" description="Disordered" evidence="1">
    <location>
        <begin position="407"/>
        <end position="469"/>
    </location>
</feature>
<dbReference type="InterPro" id="IPR011993">
    <property type="entry name" value="PH-like_dom_sf"/>
</dbReference>
<gene>
    <name evidence="5" type="ORF">BE221DRAFT_189092</name>
    <name evidence="4" type="ORF">OT_ostta09g04210</name>
</gene>
<dbReference type="EMBL" id="CAID01000009">
    <property type="protein sequence ID" value="CEF99223.1"/>
    <property type="molecule type" value="Genomic_DNA"/>
</dbReference>
<dbReference type="InterPro" id="IPR001202">
    <property type="entry name" value="WW_dom"/>
</dbReference>
<dbReference type="Gene3D" id="2.20.70.10">
    <property type="match status" value="1"/>
</dbReference>
<dbReference type="PANTHER" id="PTHR14336:SF8">
    <property type="entry name" value="PROTEIN OPY1"/>
    <property type="match status" value="1"/>
</dbReference>
<evidence type="ECO:0000313" key="4">
    <source>
        <dbReference type="EMBL" id="CEF99223.1"/>
    </source>
</evidence>
<keyword evidence="6" id="KW-1185">Reference proteome</keyword>
<dbReference type="PANTHER" id="PTHR14336">
    <property type="entry name" value="TANDEM PH DOMAIN CONTAINING PROTEIN"/>
    <property type="match status" value="1"/>
</dbReference>
<dbReference type="SUPFAM" id="SSF50729">
    <property type="entry name" value="PH domain-like"/>
    <property type="match status" value="1"/>
</dbReference>
<protein>
    <submittedName>
        <fullName evidence="4">Pleckstrin homology-like domain</fullName>
    </submittedName>
</protein>
<feature type="domain" description="PH" evidence="2">
    <location>
        <begin position="213"/>
        <end position="317"/>
    </location>
</feature>
<name>A0A090N444_OSTTA</name>
<dbReference type="InterPro" id="IPR051707">
    <property type="entry name" value="PI-Interact_SigTrans_Reg"/>
</dbReference>
<accession>A0A1Y5INR3</accession>
<accession>A0A090N444</accession>
<dbReference type="Proteomes" id="UP000009170">
    <property type="component" value="Unassembled WGS sequence"/>
</dbReference>
<proteinExistence type="predicted"/>
<dbReference type="SMART" id="SM00456">
    <property type="entry name" value="WW"/>
    <property type="match status" value="1"/>
</dbReference>
<feature type="compositionally biased region" description="Low complexity" evidence="1">
    <location>
        <begin position="407"/>
        <end position="437"/>
    </location>
</feature>
<dbReference type="InParanoid" id="A0A090N444"/>
<organism evidence="4 6">
    <name type="scientific">Ostreococcus tauri</name>
    <name type="common">Marine green alga</name>
    <dbReference type="NCBI Taxonomy" id="70448"/>
    <lineage>
        <taxon>Eukaryota</taxon>
        <taxon>Viridiplantae</taxon>
        <taxon>Chlorophyta</taxon>
        <taxon>Mamiellophyceae</taxon>
        <taxon>Mamiellales</taxon>
        <taxon>Bathycoccaceae</taxon>
        <taxon>Ostreococcus</taxon>
    </lineage>
</organism>
<dbReference type="InterPro" id="IPR036020">
    <property type="entry name" value="WW_dom_sf"/>
</dbReference>
<dbReference type="CDD" id="cd00201">
    <property type="entry name" value="WW"/>
    <property type="match status" value="1"/>
</dbReference>
<evidence type="ECO:0000313" key="5">
    <source>
        <dbReference type="EMBL" id="OUS48732.1"/>
    </source>
</evidence>